<keyword evidence="1" id="KW-0472">Membrane</keyword>
<dbReference type="AlphaFoldDB" id="A0A8J8PBH2"/>
<dbReference type="EMBL" id="RKLU01000003">
    <property type="protein sequence ID" value="TQQ80952.1"/>
    <property type="molecule type" value="Genomic_DNA"/>
</dbReference>
<feature type="transmembrane region" description="Helical" evidence="1">
    <location>
        <begin position="20"/>
        <end position="39"/>
    </location>
</feature>
<accession>A0A8J8PBH2</accession>
<sequence length="61" mass="6645">MVALPLYIPAGEFLVLKTQSIVSMTIFGLIVGLILRRAFGAIEEPGFLDRTTSKKPPWGPS</sequence>
<dbReference type="OrthoDB" id="340551at2157"/>
<keyword evidence="3" id="KW-1185">Reference proteome</keyword>
<reference evidence="2" key="1">
    <citation type="submission" date="2019-02" db="EMBL/GenBank/DDBJ databases">
        <title>Halonotius sp. a new haloarchaeum isolated from saline soil.</title>
        <authorList>
            <person name="Duran-Viseras A."/>
            <person name="Sanchez-Porro C."/>
            <person name="Ventosa A."/>
        </authorList>
    </citation>
    <scope>NUCLEOTIDE SEQUENCE</scope>
    <source>
        <strain evidence="2">F15B</strain>
    </source>
</reference>
<gene>
    <name evidence="2" type="ORF">EGH24_07290</name>
</gene>
<keyword evidence="1" id="KW-1133">Transmembrane helix</keyword>
<evidence type="ECO:0000256" key="1">
    <source>
        <dbReference type="SAM" id="Phobius"/>
    </source>
</evidence>
<comment type="caution">
    <text evidence="2">The sequence shown here is derived from an EMBL/GenBank/DDBJ whole genome shotgun (WGS) entry which is preliminary data.</text>
</comment>
<name>A0A8J8PBH2_9EURY</name>
<keyword evidence="1" id="KW-0812">Transmembrane</keyword>
<dbReference type="RefSeq" id="WP_142979514.1">
    <property type="nucleotide sequence ID" value="NZ_RKLU01000003.1"/>
</dbReference>
<proteinExistence type="predicted"/>
<dbReference type="Proteomes" id="UP000705823">
    <property type="component" value="Unassembled WGS sequence"/>
</dbReference>
<evidence type="ECO:0000313" key="2">
    <source>
        <dbReference type="EMBL" id="TQQ80952.1"/>
    </source>
</evidence>
<evidence type="ECO:0000313" key="3">
    <source>
        <dbReference type="Proteomes" id="UP000705823"/>
    </source>
</evidence>
<organism evidence="2 3">
    <name type="scientific">Halonotius terrestris</name>
    <dbReference type="NCBI Taxonomy" id="2487750"/>
    <lineage>
        <taxon>Archaea</taxon>
        <taxon>Methanobacteriati</taxon>
        <taxon>Methanobacteriota</taxon>
        <taxon>Stenosarchaea group</taxon>
        <taxon>Halobacteria</taxon>
        <taxon>Halobacteriales</taxon>
        <taxon>Haloferacaceae</taxon>
        <taxon>Halonotius</taxon>
    </lineage>
</organism>
<protein>
    <submittedName>
        <fullName evidence="2">Uncharacterized protein</fullName>
    </submittedName>
</protein>